<dbReference type="RefSeq" id="WP_090556707.1">
    <property type="nucleotide sequence ID" value="NZ_FNRA01000005.1"/>
</dbReference>
<feature type="transmembrane region" description="Helical" evidence="1">
    <location>
        <begin position="210"/>
        <end position="235"/>
    </location>
</feature>
<dbReference type="EMBL" id="FNRA01000005">
    <property type="protein sequence ID" value="SEA78965.1"/>
    <property type="molecule type" value="Genomic_DNA"/>
</dbReference>
<evidence type="ECO:0000313" key="3">
    <source>
        <dbReference type="Proteomes" id="UP000198850"/>
    </source>
</evidence>
<keyword evidence="1" id="KW-1133">Transmembrane helix</keyword>
<feature type="transmembrane region" description="Helical" evidence="1">
    <location>
        <begin position="146"/>
        <end position="168"/>
    </location>
</feature>
<gene>
    <name evidence="2" type="ORF">SAMN05443550_105211</name>
</gene>
<dbReference type="Proteomes" id="UP000198850">
    <property type="component" value="Unassembled WGS sequence"/>
</dbReference>
<evidence type="ECO:0000256" key="1">
    <source>
        <dbReference type="SAM" id="Phobius"/>
    </source>
</evidence>
<dbReference type="OrthoDB" id="9811044at2"/>
<feature type="transmembrane region" description="Helical" evidence="1">
    <location>
        <begin position="44"/>
        <end position="69"/>
    </location>
</feature>
<dbReference type="STRING" id="425514.SAMN05443550_105211"/>
<dbReference type="PANTHER" id="PTHR33876">
    <property type="entry name" value="UNNAMED PRODUCT"/>
    <property type="match status" value="1"/>
</dbReference>
<organism evidence="2 3">
    <name type="scientific">Pedobacter hartonius</name>
    <dbReference type="NCBI Taxonomy" id="425514"/>
    <lineage>
        <taxon>Bacteria</taxon>
        <taxon>Pseudomonadati</taxon>
        <taxon>Bacteroidota</taxon>
        <taxon>Sphingobacteriia</taxon>
        <taxon>Sphingobacteriales</taxon>
        <taxon>Sphingobacteriaceae</taxon>
        <taxon>Pedobacter</taxon>
    </lineage>
</organism>
<evidence type="ECO:0000313" key="2">
    <source>
        <dbReference type="EMBL" id="SEA78965.1"/>
    </source>
</evidence>
<proteinExistence type="predicted"/>
<keyword evidence="1" id="KW-0472">Membrane</keyword>
<sequence>MSFLNITRPLLAGILHSFEPDHITAVSVLASEQAIRKKRISWGVIFRASQWALGHSVTLLVFGGIALAFKASLHLYVTNISEFAEIAVGPIMILLGIKAIRSNYKMDEMVRNNEKLDVHHHSPSSSIHLHGKNGEVIEIKPLTRSFWVGMIHGLAGTGGALTTALVISASTIQASIMVLVIESAGIIITMSIYSYVLISTMSRYLKKNMVVFKWINGIAGLGSMIVGCILVYHVFNK</sequence>
<feature type="transmembrane region" description="Helical" evidence="1">
    <location>
        <begin position="174"/>
        <end position="198"/>
    </location>
</feature>
<name>A0A1H4E1R4_9SPHI</name>
<dbReference type="InterPro" id="IPR052776">
    <property type="entry name" value="Chloro_ReproSupport/MetalTrans"/>
</dbReference>
<dbReference type="PANTHER" id="PTHR33876:SF4">
    <property type="entry name" value="CHLOROPLAST PROTEIN FOR GROWTH AND FERTILITY 2"/>
    <property type="match status" value="1"/>
</dbReference>
<reference evidence="2 3" key="1">
    <citation type="submission" date="2016-10" db="EMBL/GenBank/DDBJ databases">
        <authorList>
            <person name="de Groot N.N."/>
        </authorList>
    </citation>
    <scope>NUCLEOTIDE SEQUENCE [LARGE SCALE GENOMIC DNA]</scope>
    <source>
        <strain evidence="2 3">DSM 19033</strain>
    </source>
</reference>
<feature type="transmembrane region" description="Helical" evidence="1">
    <location>
        <begin position="75"/>
        <end position="97"/>
    </location>
</feature>
<keyword evidence="1" id="KW-0812">Transmembrane</keyword>
<protein>
    <submittedName>
        <fullName evidence="2">Cytochrome c biogenesis protein CcdA</fullName>
    </submittedName>
</protein>
<dbReference type="AlphaFoldDB" id="A0A1H4E1R4"/>
<accession>A0A1H4E1R4</accession>
<keyword evidence="3" id="KW-1185">Reference proteome</keyword>